<dbReference type="CDD" id="cd19941">
    <property type="entry name" value="TIL"/>
    <property type="match status" value="1"/>
</dbReference>
<evidence type="ECO:0000313" key="4">
    <source>
        <dbReference type="Proteomes" id="UP000001555"/>
    </source>
</evidence>
<dbReference type="InParanoid" id="B7QP10"/>
<reference evidence="2 4" key="1">
    <citation type="submission" date="2008-03" db="EMBL/GenBank/DDBJ databases">
        <title>Annotation of Ixodes scapularis.</title>
        <authorList>
            <consortium name="Ixodes scapularis Genome Project Consortium"/>
            <person name="Caler E."/>
            <person name="Hannick L.I."/>
            <person name="Bidwell S."/>
            <person name="Joardar V."/>
            <person name="Thiagarajan M."/>
            <person name="Amedeo P."/>
            <person name="Galinsky K.J."/>
            <person name="Schobel S."/>
            <person name="Inman J."/>
            <person name="Hostetler J."/>
            <person name="Miller J."/>
            <person name="Hammond M."/>
            <person name="Megy K."/>
            <person name="Lawson D."/>
            <person name="Kodira C."/>
            <person name="Sutton G."/>
            <person name="Meyer J."/>
            <person name="Hill C.A."/>
            <person name="Birren B."/>
            <person name="Nene V."/>
            <person name="Collins F."/>
            <person name="Alarcon-Chaidez F."/>
            <person name="Wikel S."/>
            <person name="Strausberg R."/>
        </authorList>
    </citation>
    <scope>NUCLEOTIDE SEQUENCE [LARGE SCALE GENOMIC DNA]</scope>
    <source>
        <strain evidence="4">Wikel</strain>
        <strain evidence="2">Wikel colony</strain>
    </source>
</reference>
<feature type="non-terminal residue" evidence="2">
    <location>
        <position position="92"/>
    </location>
</feature>
<dbReference type="Proteomes" id="UP000001555">
    <property type="component" value="Unassembled WGS sequence"/>
</dbReference>
<dbReference type="VEuPathDB" id="VectorBase:ISCI024941"/>
<dbReference type="AlphaFoldDB" id="B7QP10"/>
<dbReference type="EnsemblMetazoa" id="ISCW024941-RA">
    <property type="protein sequence ID" value="ISCW024941-PA"/>
    <property type="gene ID" value="ISCW024941"/>
</dbReference>
<sequence length="92" mass="10048">AYFPYPNCAVVGAEALAVRPCHAGEVYKECGMGCDRRCGFSTINVLCVHECVEGCFCDTDLVRNATGHCVTTQECDLQLQQSQQVVNNRTVT</sequence>
<feature type="domain" description="TIL" evidence="1">
    <location>
        <begin position="21"/>
        <end position="75"/>
    </location>
</feature>
<keyword evidence="4" id="KW-1185">Reference proteome</keyword>
<organism>
    <name type="scientific">Ixodes scapularis</name>
    <name type="common">Black-legged tick</name>
    <name type="synonym">Deer tick</name>
    <dbReference type="NCBI Taxonomy" id="6945"/>
    <lineage>
        <taxon>Eukaryota</taxon>
        <taxon>Metazoa</taxon>
        <taxon>Ecdysozoa</taxon>
        <taxon>Arthropoda</taxon>
        <taxon>Chelicerata</taxon>
        <taxon>Arachnida</taxon>
        <taxon>Acari</taxon>
        <taxon>Parasitiformes</taxon>
        <taxon>Ixodida</taxon>
        <taxon>Ixodoidea</taxon>
        <taxon>Ixodidae</taxon>
        <taxon>Ixodinae</taxon>
        <taxon>Ixodes</taxon>
    </lineage>
</organism>
<dbReference type="InterPro" id="IPR002919">
    <property type="entry name" value="TIL_dom"/>
</dbReference>
<dbReference type="PaxDb" id="6945-B7QP10"/>
<dbReference type="VEuPathDB" id="VectorBase:ISCP_003868"/>
<feature type="non-terminal residue" evidence="2">
    <location>
        <position position="1"/>
    </location>
</feature>
<protein>
    <recommendedName>
        <fullName evidence="1">TIL domain-containing protein</fullName>
    </recommendedName>
</protein>
<dbReference type="Pfam" id="PF01826">
    <property type="entry name" value="TIL"/>
    <property type="match status" value="1"/>
</dbReference>
<dbReference type="HOGENOM" id="CLU_2419326_0_0_1"/>
<dbReference type="VEuPathDB" id="VectorBase:ISCW024941"/>
<dbReference type="FunCoup" id="B7QP10">
    <property type="interactions" value="4"/>
</dbReference>
<dbReference type="EMBL" id="ABJB010603917">
    <property type="status" value="NOT_ANNOTATED_CDS"/>
    <property type="molecule type" value="Genomic_DNA"/>
</dbReference>
<dbReference type="SUPFAM" id="SSF57567">
    <property type="entry name" value="Serine protease inhibitors"/>
    <property type="match status" value="1"/>
</dbReference>
<dbReference type="OrthoDB" id="6414449at2759"/>
<dbReference type="InterPro" id="IPR036084">
    <property type="entry name" value="Ser_inhib-like_sf"/>
</dbReference>
<reference evidence="3" key="2">
    <citation type="submission" date="2020-05" db="UniProtKB">
        <authorList>
            <consortium name="EnsemblMetazoa"/>
        </authorList>
    </citation>
    <scope>IDENTIFICATION</scope>
    <source>
        <strain evidence="3">wikel</strain>
    </source>
</reference>
<dbReference type="EMBL" id="DS980982">
    <property type="protein sequence ID" value="EEC20582.1"/>
    <property type="molecule type" value="Genomic_DNA"/>
</dbReference>
<name>B7QP10_IXOSC</name>
<proteinExistence type="predicted"/>
<accession>B7QP10</accession>
<evidence type="ECO:0000259" key="1">
    <source>
        <dbReference type="Pfam" id="PF01826"/>
    </source>
</evidence>
<evidence type="ECO:0000313" key="2">
    <source>
        <dbReference type="EMBL" id="EEC20582.1"/>
    </source>
</evidence>
<evidence type="ECO:0000313" key="3">
    <source>
        <dbReference type="EnsemblMetazoa" id="ISCW024941-PA"/>
    </source>
</evidence>
<dbReference type="Gene3D" id="2.10.25.10">
    <property type="entry name" value="Laminin"/>
    <property type="match status" value="1"/>
</dbReference>
<gene>
    <name evidence="2" type="ORF">IscW_ISCW024941</name>
</gene>